<dbReference type="EMBL" id="QKOE01000019">
    <property type="protein sequence ID" value="PZA14965.1"/>
    <property type="molecule type" value="Genomic_DNA"/>
</dbReference>
<reference evidence="1 2" key="1">
    <citation type="submission" date="2018-06" db="EMBL/GenBank/DDBJ databases">
        <title>Azoarcus communis strain SWub3 genome.</title>
        <authorList>
            <person name="Zorraquino Salvo V."/>
            <person name="Toubiana D."/>
            <person name="Blumwald E."/>
        </authorList>
    </citation>
    <scope>NUCLEOTIDE SEQUENCE [LARGE SCALE GENOMIC DNA]</scope>
    <source>
        <strain evidence="1 2">SWub3</strain>
    </source>
</reference>
<sequence length="235" mass="26036">MPLPQLDTQKFIDELNALRGNGTIVRDELLLGRLRRQIDAVKAHDVMAHFAYLGSLLMVAGKYEAAIDAVRKSLNTSQSGERLPYNINTLITSGFFSEAAKYASQLSDEDVSSQEIAGNCVWCVLDFRRAMFVDSRIEIAGDALRVFDAHGVSSTDVIPMLDLAGELLRERGLLTTGGPSFFVYSLDKTMTIHLPVKQRPEVLAELEWEYSARLFATLPDSPHSFVHVGFCSGDH</sequence>
<accession>A0A323UQJ9</accession>
<evidence type="ECO:0000313" key="1">
    <source>
        <dbReference type="EMBL" id="PZA14965.1"/>
    </source>
</evidence>
<keyword evidence="2" id="KW-1185">Reference proteome</keyword>
<protein>
    <recommendedName>
        <fullName evidence="3">Tetratricopeptide repeat protein</fullName>
    </recommendedName>
</protein>
<dbReference type="RefSeq" id="WP_110528448.1">
    <property type="nucleotide sequence ID" value="NZ_QKOE01000019.1"/>
</dbReference>
<evidence type="ECO:0000313" key="2">
    <source>
        <dbReference type="Proteomes" id="UP000248259"/>
    </source>
</evidence>
<name>A0A323UQJ9_9RHOO</name>
<evidence type="ECO:0008006" key="3">
    <source>
        <dbReference type="Google" id="ProtNLM"/>
    </source>
</evidence>
<proteinExistence type="predicted"/>
<dbReference type="OrthoDB" id="9181683at2"/>
<gene>
    <name evidence="1" type="ORF">DNK49_19165</name>
</gene>
<dbReference type="AlphaFoldDB" id="A0A323UQJ9"/>
<comment type="caution">
    <text evidence="1">The sequence shown here is derived from an EMBL/GenBank/DDBJ whole genome shotgun (WGS) entry which is preliminary data.</text>
</comment>
<organism evidence="1 2">
    <name type="scientific">Parazoarcus communis SWub3 = DSM 12120</name>
    <dbReference type="NCBI Taxonomy" id="1121029"/>
    <lineage>
        <taxon>Bacteria</taxon>
        <taxon>Pseudomonadati</taxon>
        <taxon>Pseudomonadota</taxon>
        <taxon>Betaproteobacteria</taxon>
        <taxon>Rhodocyclales</taxon>
        <taxon>Zoogloeaceae</taxon>
        <taxon>Parazoarcus</taxon>
    </lineage>
</organism>
<dbReference type="Proteomes" id="UP000248259">
    <property type="component" value="Unassembled WGS sequence"/>
</dbReference>